<evidence type="ECO:0000256" key="2">
    <source>
        <dbReference type="ARBA" id="ARBA00022771"/>
    </source>
</evidence>
<dbReference type="WBParaSite" id="Pan_g23324.t1">
    <property type="protein sequence ID" value="Pan_g23324.t1"/>
    <property type="gene ID" value="Pan_g23324"/>
</dbReference>
<evidence type="ECO:0000256" key="3">
    <source>
        <dbReference type="ARBA" id="ARBA00022833"/>
    </source>
</evidence>
<keyword evidence="7" id="KW-1185">Reference proteome</keyword>
<sequence>MNEVLDRFTKFFRPKNPSKREKIVVGLESCGNRVRISPDPLFCPVCYCAFASAPVVLRCGHSFCRPCIGYLIKDATVMARPLTNPTYQCPLCRVNINANDKLVKNYALESIMTSVMPVPDDAKFQPSEVEATHNLIMSQLKQQVHQTQLENTQLKEQLANNSKRNYMVIALIVALILKLIF</sequence>
<name>A0A7E4VP47_PANRE</name>
<keyword evidence="2 4" id="KW-0863">Zinc-finger</keyword>
<dbReference type="Proteomes" id="UP000492821">
    <property type="component" value="Unassembled WGS sequence"/>
</dbReference>
<feature type="coiled-coil region" evidence="5">
    <location>
        <begin position="137"/>
        <end position="164"/>
    </location>
</feature>
<dbReference type="GO" id="GO:0008270">
    <property type="term" value="F:zinc ion binding"/>
    <property type="evidence" value="ECO:0007669"/>
    <property type="project" value="UniProtKB-KW"/>
</dbReference>
<dbReference type="InterPro" id="IPR013083">
    <property type="entry name" value="Znf_RING/FYVE/PHD"/>
</dbReference>
<keyword evidence="5" id="KW-0175">Coiled coil</keyword>
<proteinExistence type="predicted"/>
<evidence type="ECO:0000256" key="4">
    <source>
        <dbReference type="PROSITE-ProRule" id="PRU00175"/>
    </source>
</evidence>
<dbReference type="PROSITE" id="PS00518">
    <property type="entry name" value="ZF_RING_1"/>
    <property type="match status" value="1"/>
</dbReference>
<dbReference type="InterPro" id="IPR050143">
    <property type="entry name" value="TRIM/RBCC"/>
</dbReference>
<evidence type="ECO:0000313" key="8">
    <source>
        <dbReference type="WBParaSite" id="Pan_g23324.t1"/>
    </source>
</evidence>
<keyword evidence="3" id="KW-0862">Zinc</keyword>
<accession>A0A7E4VP47</accession>
<organism evidence="7 8">
    <name type="scientific">Panagrellus redivivus</name>
    <name type="common">Microworm</name>
    <dbReference type="NCBI Taxonomy" id="6233"/>
    <lineage>
        <taxon>Eukaryota</taxon>
        <taxon>Metazoa</taxon>
        <taxon>Ecdysozoa</taxon>
        <taxon>Nematoda</taxon>
        <taxon>Chromadorea</taxon>
        <taxon>Rhabditida</taxon>
        <taxon>Tylenchina</taxon>
        <taxon>Panagrolaimomorpha</taxon>
        <taxon>Panagrolaimoidea</taxon>
        <taxon>Panagrolaimidae</taxon>
        <taxon>Panagrellus</taxon>
    </lineage>
</organism>
<protein>
    <submittedName>
        <fullName evidence="8">RING-type domain-containing protein</fullName>
    </submittedName>
</protein>
<dbReference type="AlphaFoldDB" id="A0A7E4VP47"/>
<evidence type="ECO:0000313" key="7">
    <source>
        <dbReference type="Proteomes" id="UP000492821"/>
    </source>
</evidence>
<evidence type="ECO:0000256" key="1">
    <source>
        <dbReference type="ARBA" id="ARBA00022723"/>
    </source>
</evidence>
<feature type="domain" description="RING-type" evidence="6">
    <location>
        <begin position="43"/>
        <end position="93"/>
    </location>
</feature>
<keyword evidence="1" id="KW-0479">Metal-binding</keyword>
<dbReference type="Pfam" id="PF13445">
    <property type="entry name" value="zf-RING_UBOX"/>
    <property type="match status" value="1"/>
</dbReference>
<dbReference type="PROSITE" id="PS50089">
    <property type="entry name" value="ZF_RING_2"/>
    <property type="match status" value="1"/>
</dbReference>
<evidence type="ECO:0000256" key="5">
    <source>
        <dbReference type="SAM" id="Coils"/>
    </source>
</evidence>
<dbReference type="InterPro" id="IPR017907">
    <property type="entry name" value="Znf_RING_CS"/>
</dbReference>
<dbReference type="Gene3D" id="3.30.40.10">
    <property type="entry name" value="Zinc/RING finger domain, C3HC4 (zinc finger)"/>
    <property type="match status" value="1"/>
</dbReference>
<dbReference type="SMART" id="SM00184">
    <property type="entry name" value="RING"/>
    <property type="match status" value="1"/>
</dbReference>
<dbReference type="SUPFAM" id="SSF57850">
    <property type="entry name" value="RING/U-box"/>
    <property type="match status" value="1"/>
</dbReference>
<dbReference type="PANTHER" id="PTHR24103">
    <property type="entry name" value="E3 UBIQUITIN-PROTEIN LIGASE TRIM"/>
    <property type="match status" value="1"/>
</dbReference>
<evidence type="ECO:0000259" key="6">
    <source>
        <dbReference type="PROSITE" id="PS50089"/>
    </source>
</evidence>
<reference evidence="8" key="2">
    <citation type="submission" date="2020-10" db="UniProtKB">
        <authorList>
            <consortium name="WormBaseParasite"/>
        </authorList>
    </citation>
    <scope>IDENTIFICATION</scope>
</reference>
<dbReference type="InterPro" id="IPR001841">
    <property type="entry name" value="Znf_RING"/>
</dbReference>
<reference evidence="7" key="1">
    <citation type="journal article" date="2013" name="Genetics">
        <title>The draft genome and transcriptome of Panagrellus redivivus are shaped by the harsh demands of a free-living lifestyle.</title>
        <authorList>
            <person name="Srinivasan J."/>
            <person name="Dillman A.R."/>
            <person name="Macchietto M.G."/>
            <person name="Heikkinen L."/>
            <person name="Lakso M."/>
            <person name="Fracchia K.M."/>
            <person name="Antoshechkin I."/>
            <person name="Mortazavi A."/>
            <person name="Wong G."/>
            <person name="Sternberg P.W."/>
        </authorList>
    </citation>
    <scope>NUCLEOTIDE SEQUENCE [LARGE SCALE GENOMIC DNA]</scope>
    <source>
        <strain evidence="7">MT8872</strain>
    </source>
</reference>
<dbReference type="InterPro" id="IPR027370">
    <property type="entry name" value="Znf-RING_euk"/>
</dbReference>